<dbReference type="AlphaFoldDB" id="A0A2P5DX31"/>
<protein>
    <submittedName>
        <fullName evidence="1">Uncharacterized protein</fullName>
    </submittedName>
</protein>
<keyword evidence="2" id="KW-1185">Reference proteome</keyword>
<gene>
    <name evidence="1" type="ORF">TorRG33x02_239640</name>
</gene>
<proteinExistence type="predicted"/>
<accession>A0A2P5DX31</accession>
<evidence type="ECO:0000313" key="2">
    <source>
        <dbReference type="Proteomes" id="UP000237000"/>
    </source>
</evidence>
<name>A0A2P5DX31_TREOI</name>
<comment type="caution">
    <text evidence="1">The sequence shown here is derived from an EMBL/GenBank/DDBJ whole genome shotgun (WGS) entry which is preliminary data.</text>
</comment>
<organism evidence="1 2">
    <name type="scientific">Trema orientale</name>
    <name type="common">Charcoal tree</name>
    <name type="synonym">Celtis orientalis</name>
    <dbReference type="NCBI Taxonomy" id="63057"/>
    <lineage>
        <taxon>Eukaryota</taxon>
        <taxon>Viridiplantae</taxon>
        <taxon>Streptophyta</taxon>
        <taxon>Embryophyta</taxon>
        <taxon>Tracheophyta</taxon>
        <taxon>Spermatophyta</taxon>
        <taxon>Magnoliopsida</taxon>
        <taxon>eudicotyledons</taxon>
        <taxon>Gunneridae</taxon>
        <taxon>Pentapetalae</taxon>
        <taxon>rosids</taxon>
        <taxon>fabids</taxon>
        <taxon>Rosales</taxon>
        <taxon>Cannabaceae</taxon>
        <taxon>Trema</taxon>
    </lineage>
</organism>
<dbReference type="EMBL" id="JXTC01000244">
    <property type="protein sequence ID" value="PON77848.1"/>
    <property type="molecule type" value="Genomic_DNA"/>
</dbReference>
<evidence type="ECO:0000313" key="1">
    <source>
        <dbReference type="EMBL" id="PON77848.1"/>
    </source>
</evidence>
<reference evidence="2" key="1">
    <citation type="submission" date="2016-06" db="EMBL/GenBank/DDBJ databases">
        <title>Parallel loss of symbiosis genes in relatives of nitrogen-fixing non-legume Parasponia.</title>
        <authorList>
            <person name="Van Velzen R."/>
            <person name="Holmer R."/>
            <person name="Bu F."/>
            <person name="Rutten L."/>
            <person name="Van Zeijl A."/>
            <person name="Liu W."/>
            <person name="Santuari L."/>
            <person name="Cao Q."/>
            <person name="Sharma T."/>
            <person name="Shen D."/>
            <person name="Roswanjaya Y."/>
            <person name="Wardhani T."/>
            <person name="Kalhor M.S."/>
            <person name="Jansen J."/>
            <person name="Van den Hoogen J."/>
            <person name="Gungor B."/>
            <person name="Hartog M."/>
            <person name="Hontelez J."/>
            <person name="Verver J."/>
            <person name="Yang W.-C."/>
            <person name="Schijlen E."/>
            <person name="Repin R."/>
            <person name="Schilthuizen M."/>
            <person name="Schranz E."/>
            <person name="Heidstra R."/>
            <person name="Miyata K."/>
            <person name="Fedorova E."/>
            <person name="Kohlen W."/>
            <person name="Bisseling T."/>
            <person name="Smit S."/>
            <person name="Geurts R."/>
        </authorList>
    </citation>
    <scope>NUCLEOTIDE SEQUENCE [LARGE SCALE GENOMIC DNA]</scope>
    <source>
        <strain evidence="2">cv. RG33-2</strain>
    </source>
</reference>
<dbReference type="Proteomes" id="UP000237000">
    <property type="component" value="Unassembled WGS sequence"/>
</dbReference>
<sequence length="64" mass="7694">MEYFMFMDPYFLGNGQRCIRNIIVPPNMFFSGLEDLTFLAKRCIKVYFSFYKELGKKRSLYIDS</sequence>
<dbReference type="InParanoid" id="A0A2P5DX31"/>
<dbReference type="OrthoDB" id="10272455at2759"/>